<proteinExistence type="predicted"/>
<organism evidence="3 4">
    <name type="scientific">Plasmopara halstedii</name>
    <name type="common">Downy mildew of sunflower</name>
    <dbReference type="NCBI Taxonomy" id="4781"/>
    <lineage>
        <taxon>Eukaryota</taxon>
        <taxon>Sar</taxon>
        <taxon>Stramenopiles</taxon>
        <taxon>Oomycota</taxon>
        <taxon>Peronosporomycetes</taxon>
        <taxon>Peronosporales</taxon>
        <taxon>Peronosporaceae</taxon>
        <taxon>Plasmopara</taxon>
    </lineage>
</organism>
<dbReference type="Proteomes" id="UP000054928">
    <property type="component" value="Unassembled WGS sequence"/>
</dbReference>
<evidence type="ECO:0000313" key="3">
    <source>
        <dbReference type="EMBL" id="CEG45425.1"/>
    </source>
</evidence>
<feature type="compositionally biased region" description="Basic and acidic residues" evidence="1">
    <location>
        <begin position="267"/>
        <end position="277"/>
    </location>
</feature>
<dbReference type="InterPro" id="IPR009057">
    <property type="entry name" value="Homeodomain-like_sf"/>
</dbReference>
<evidence type="ECO:0000313" key="4">
    <source>
        <dbReference type="Proteomes" id="UP000054928"/>
    </source>
</evidence>
<feature type="domain" description="HTH psq-type" evidence="2">
    <location>
        <begin position="333"/>
        <end position="367"/>
    </location>
</feature>
<feature type="region of interest" description="Disordered" evidence="1">
    <location>
        <begin position="254"/>
        <end position="278"/>
    </location>
</feature>
<evidence type="ECO:0000256" key="1">
    <source>
        <dbReference type="SAM" id="MobiDB-lite"/>
    </source>
</evidence>
<dbReference type="Gene3D" id="1.10.10.60">
    <property type="entry name" value="Homeodomain-like"/>
    <property type="match status" value="1"/>
</dbReference>
<dbReference type="OMA" id="VDWPPPL"/>
<evidence type="ECO:0000259" key="2">
    <source>
        <dbReference type="Pfam" id="PF05225"/>
    </source>
</evidence>
<protein>
    <recommendedName>
        <fullName evidence="2">HTH psq-type domain-containing protein</fullName>
    </recommendedName>
</protein>
<dbReference type="GO" id="GO:0003677">
    <property type="term" value="F:DNA binding"/>
    <property type="evidence" value="ECO:0007669"/>
    <property type="project" value="InterPro"/>
</dbReference>
<dbReference type="EMBL" id="CCYD01001572">
    <property type="protein sequence ID" value="CEG45425.1"/>
    <property type="molecule type" value="Genomic_DNA"/>
</dbReference>
<dbReference type="RefSeq" id="XP_024581794.1">
    <property type="nucleotide sequence ID" value="XM_024716169.1"/>
</dbReference>
<dbReference type="OrthoDB" id="8191755at2759"/>
<reference evidence="4" key="1">
    <citation type="submission" date="2014-09" db="EMBL/GenBank/DDBJ databases">
        <authorList>
            <person name="Sharma Rahul"/>
            <person name="Thines Marco"/>
        </authorList>
    </citation>
    <scope>NUCLEOTIDE SEQUENCE [LARGE SCALE GENOMIC DNA]</scope>
</reference>
<dbReference type="SUPFAM" id="SSF46689">
    <property type="entry name" value="Homeodomain-like"/>
    <property type="match status" value="1"/>
</dbReference>
<accession>A0A0P1AW89</accession>
<sequence>MVSKSHTASPMTMRRYLSKMSEFKVLRLLTEQLQRQKHVTSDDVRLAVRAVASRGGTVSLPPEFPPSHWVLDFKRKHGFLQLNTFASTATFVSQSTGSDIMVKTVLTLSERQDASQVPAVKRNKTSPIICCNDGYGRYADRSSGCVTQLKKNLIGNVFNGEKDSDFHMDSAKSKSSNSTRTVLYTMKSSNLFAPSDGKMKQQVQLRQNFSRHRRQHNLHQQLRRAILVEDRRRATAWSKPKSDIKTHHEAVQSYGSRGGKLGGAMKTKNDLTSHNDGRSSVAPSVNLITHHIEHIDSTIDVDGMQDMVSNASSSSDSRNYKLSHTVPAETWEQAIAAVEQQGMSLRAAAKLFGVHFAALHRRVKKRTQTCHDNGTNRYFHPSDEAGIMRVVVARAELGVLMTFAELMRLVEALALRKLPNISINSAWELLTRFQTRNEQSIRHIIDDWPLSWPAGRPSSSSSASMHHFYQQYMEHPNIVLQPSKVNHSSRVALAAAAMTRLIVPTTCLPSTDDSQEEMM</sequence>
<dbReference type="InterPro" id="IPR007889">
    <property type="entry name" value="HTH_Psq"/>
</dbReference>
<keyword evidence="4" id="KW-1185">Reference proteome</keyword>
<dbReference type="Pfam" id="PF05225">
    <property type="entry name" value="HTH_psq"/>
    <property type="match status" value="1"/>
</dbReference>
<name>A0A0P1AW89_PLAHL</name>
<dbReference type="AlphaFoldDB" id="A0A0P1AW89"/>
<dbReference type="GeneID" id="36396777"/>